<organism evidence="2 3">
    <name type="scientific">Centaurea solstitialis</name>
    <name type="common">yellow star-thistle</name>
    <dbReference type="NCBI Taxonomy" id="347529"/>
    <lineage>
        <taxon>Eukaryota</taxon>
        <taxon>Viridiplantae</taxon>
        <taxon>Streptophyta</taxon>
        <taxon>Embryophyta</taxon>
        <taxon>Tracheophyta</taxon>
        <taxon>Spermatophyta</taxon>
        <taxon>Magnoliopsida</taxon>
        <taxon>eudicotyledons</taxon>
        <taxon>Gunneridae</taxon>
        <taxon>Pentapetalae</taxon>
        <taxon>asterids</taxon>
        <taxon>campanulids</taxon>
        <taxon>Asterales</taxon>
        <taxon>Asteraceae</taxon>
        <taxon>Carduoideae</taxon>
        <taxon>Cardueae</taxon>
        <taxon>Centaureinae</taxon>
        <taxon>Centaurea</taxon>
    </lineage>
</organism>
<dbReference type="Proteomes" id="UP001172457">
    <property type="component" value="Chromosome 6"/>
</dbReference>
<reference evidence="2" key="1">
    <citation type="submission" date="2023-03" db="EMBL/GenBank/DDBJ databases">
        <title>Chromosome-scale reference genome and RAD-based genetic map of yellow starthistle (Centaurea solstitialis) reveal putative structural variation and QTLs associated with invader traits.</title>
        <authorList>
            <person name="Reatini B."/>
            <person name="Cang F.A."/>
            <person name="Jiang Q."/>
            <person name="Mckibben M.T.W."/>
            <person name="Barker M.S."/>
            <person name="Rieseberg L.H."/>
            <person name="Dlugosch K.M."/>
        </authorList>
    </citation>
    <scope>NUCLEOTIDE SEQUENCE</scope>
    <source>
        <strain evidence="2">CAN-66</strain>
        <tissue evidence="2">Leaf</tissue>
    </source>
</reference>
<sequence>MTDDQPMWDKRSEVRFTPRSAIKKTDDKMVEINKGLIKMINTISFDGKPSGNPYQHLEAFEDICELVNTKEDEVKLRVFPFTLTKKAKDWFKQLLPGSITTWDDLKSAFLSRYFPISKAHKIRVEIRNFKQGKDSLVKAWGRYKSLFLVFPNHGIDDREMIDVFYAGLTNDSRLRLDSSLLGIMCRVDKPSDYTSNVTRHLRVTPFLFLSHHTKNTKPLIGGGTAAVSRPDRQADHWLRKTNQAPSHTTRSVVMASAAAADHQAAPPEWWWRRRLLNTNTTTAPPVMVVAAGHYD</sequence>
<dbReference type="InterPro" id="IPR005162">
    <property type="entry name" value="Retrotrans_gag_dom"/>
</dbReference>
<evidence type="ECO:0000313" key="2">
    <source>
        <dbReference type="EMBL" id="KAJ9545186.1"/>
    </source>
</evidence>
<dbReference type="Pfam" id="PF03732">
    <property type="entry name" value="Retrotrans_gag"/>
    <property type="match status" value="1"/>
</dbReference>
<dbReference type="PANTHER" id="PTHR33223">
    <property type="entry name" value="CCHC-TYPE DOMAIN-CONTAINING PROTEIN"/>
    <property type="match status" value="1"/>
</dbReference>
<accession>A0AA38SYP8</accession>
<dbReference type="AlphaFoldDB" id="A0AA38SYP8"/>
<protein>
    <recommendedName>
        <fullName evidence="1">Retrotransposon gag domain-containing protein</fullName>
    </recommendedName>
</protein>
<feature type="domain" description="Retrotransposon gag" evidence="1">
    <location>
        <begin position="78"/>
        <end position="169"/>
    </location>
</feature>
<name>A0AA38SYP8_9ASTR</name>
<proteinExistence type="predicted"/>
<dbReference type="EMBL" id="JARYMX010000006">
    <property type="protein sequence ID" value="KAJ9545186.1"/>
    <property type="molecule type" value="Genomic_DNA"/>
</dbReference>
<gene>
    <name evidence="2" type="ORF">OSB04_024893</name>
</gene>
<dbReference type="PANTHER" id="PTHR33223:SF11">
    <property type="entry name" value="ELEMENT PROTEIN, PUTATIVE-RELATED"/>
    <property type="match status" value="1"/>
</dbReference>
<keyword evidence="3" id="KW-1185">Reference proteome</keyword>
<evidence type="ECO:0000313" key="3">
    <source>
        <dbReference type="Proteomes" id="UP001172457"/>
    </source>
</evidence>
<comment type="caution">
    <text evidence="2">The sequence shown here is derived from an EMBL/GenBank/DDBJ whole genome shotgun (WGS) entry which is preliminary data.</text>
</comment>
<evidence type="ECO:0000259" key="1">
    <source>
        <dbReference type="Pfam" id="PF03732"/>
    </source>
</evidence>